<dbReference type="PANTHER" id="PTHR42856">
    <property type="entry name" value="ACYL-COENZYME A THIOESTERASE PAAI"/>
    <property type="match status" value="1"/>
</dbReference>
<dbReference type="GO" id="GO:0016289">
    <property type="term" value="F:acyl-CoA hydrolase activity"/>
    <property type="evidence" value="ECO:0007669"/>
    <property type="project" value="TreeGrafter"/>
</dbReference>
<dbReference type="CDD" id="cd03443">
    <property type="entry name" value="PaaI_thioesterase"/>
    <property type="match status" value="1"/>
</dbReference>
<dbReference type="AlphaFoldDB" id="A0A7W9B4C5"/>
<comment type="caution">
    <text evidence="3">The sequence shown here is derived from an EMBL/GenBank/DDBJ whole genome shotgun (WGS) entry which is preliminary data.</text>
</comment>
<dbReference type="EMBL" id="JACIJH010000003">
    <property type="protein sequence ID" value="MBB5706016.1"/>
    <property type="molecule type" value="Genomic_DNA"/>
</dbReference>
<protein>
    <submittedName>
        <fullName evidence="3">Acyl-CoA thioesterase</fullName>
        <ecNumber evidence="3">3.1.2.-</ecNumber>
    </submittedName>
</protein>
<dbReference type="EC" id="3.1.2.-" evidence="3"/>
<reference evidence="3 4" key="1">
    <citation type="submission" date="2020-08" db="EMBL/GenBank/DDBJ databases">
        <title>Genomic Encyclopedia of Type Strains, Phase IV (KMG-IV): sequencing the most valuable type-strain genomes for metagenomic binning, comparative biology and taxonomic classification.</title>
        <authorList>
            <person name="Goeker M."/>
        </authorList>
    </citation>
    <scope>NUCLEOTIDE SEQUENCE [LARGE SCALE GENOMIC DNA]</scope>
    <source>
        <strain evidence="3 4">DSM 27163</strain>
    </source>
</reference>
<dbReference type="InterPro" id="IPR052723">
    <property type="entry name" value="Acyl-CoA_thioesterase_PaaI"/>
</dbReference>
<proteinExistence type="predicted"/>
<dbReference type="PANTHER" id="PTHR42856:SF1">
    <property type="entry name" value="ACYL-COENZYME A THIOESTERASE PAAI"/>
    <property type="match status" value="1"/>
</dbReference>
<dbReference type="NCBIfam" id="TIGR00369">
    <property type="entry name" value="unchar_dom_1"/>
    <property type="match status" value="1"/>
</dbReference>
<dbReference type="InterPro" id="IPR006683">
    <property type="entry name" value="Thioestr_dom"/>
</dbReference>
<name>A0A7W9B4C5_9SPHN</name>
<organism evidence="3 4">
    <name type="scientific">Sphingopyxis panaciterrulae</name>
    <dbReference type="NCBI Taxonomy" id="462372"/>
    <lineage>
        <taxon>Bacteria</taxon>
        <taxon>Pseudomonadati</taxon>
        <taxon>Pseudomonadota</taxon>
        <taxon>Alphaproteobacteria</taxon>
        <taxon>Sphingomonadales</taxon>
        <taxon>Sphingomonadaceae</taxon>
        <taxon>Sphingopyxis</taxon>
    </lineage>
</organism>
<evidence type="ECO:0000256" key="1">
    <source>
        <dbReference type="ARBA" id="ARBA00022801"/>
    </source>
</evidence>
<dbReference type="SUPFAM" id="SSF54637">
    <property type="entry name" value="Thioesterase/thiol ester dehydrase-isomerase"/>
    <property type="match status" value="1"/>
</dbReference>
<dbReference type="Pfam" id="PF03061">
    <property type="entry name" value="4HBT"/>
    <property type="match status" value="1"/>
</dbReference>
<dbReference type="Gene3D" id="3.10.129.10">
    <property type="entry name" value="Hotdog Thioesterase"/>
    <property type="match status" value="1"/>
</dbReference>
<gene>
    <name evidence="3" type="ORF">FHR21_001360</name>
</gene>
<dbReference type="RefSeq" id="WP_184096589.1">
    <property type="nucleotide sequence ID" value="NZ_JACIJH010000003.1"/>
</dbReference>
<evidence type="ECO:0000313" key="4">
    <source>
        <dbReference type="Proteomes" id="UP000537161"/>
    </source>
</evidence>
<evidence type="ECO:0000259" key="2">
    <source>
        <dbReference type="Pfam" id="PF03061"/>
    </source>
</evidence>
<accession>A0A7W9B4C5</accession>
<evidence type="ECO:0000313" key="3">
    <source>
        <dbReference type="EMBL" id="MBB5706016.1"/>
    </source>
</evidence>
<keyword evidence="4" id="KW-1185">Reference proteome</keyword>
<keyword evidence="1 3" id="KW-0378">Hydrolase</keyword>
<dbReference type="Proteomes" id="UP000537161">
    <property type="component" value="Unassembled WGS sequence"/>
</dbReference>
<dbReference type="InterPro" id="IPR003736">
    <property type="entry name" value="PAAI_dom"/>
</dbReference>
<feature type="domain" description="Thioesterase" evidence="2">
    <location>
        <begin position="41"/>
        <end position="115"/>
    </location>
</feature>
<sequence length="132" mass="14423">MRPFGQEFEFARFLGFQMVARGDGRCTMAIDVDRDRHFNPQGVAHGGVAYSLADTAMGGALHSLLPDGQWCATLEIKFNYHVRVGEGRLTCEAEVRHRGKRVANIDARLYQDGHLVGSANGNFAIFAAPGGE</sequence>
<dbReference type="InterPro" id="IPR029069">
    <property type="entry name" value="HotDog_dom_sf"/>
</dbReference>